<reference evidence="1" key="1">
    <citation type="submission" date="2013-11" db="EMBL/GenBank/DDBJ databases">
        <title>Genome sequence of the fusiform rust pathogen reveals effectors for host alternation and coevolution with pine.</title>
        <authorList>
            <consortium name="DOE Joint Genome Institute"/>
            <person name="Smith K."/>
            <person name="Pendleton A."/>
            <person name="Kubisiak T."/>
            <person name="Anderson C."/>
            <person name="Salamov A."/>
            <person name="Aerts A."/>
            <person name="Riley R."/>
            <person name="Clum A."/>
            <person name="Lindquist E."/>
            <person name="Ence D."/>
            <person name="Campbell M."/>
            <person name="Kronenberg Z."/>
            <person name="Feau N."/>
            <person name="Dhillon B."/>
            <person name="Hamelin R."/>
            <person name="Burleigh J."/>
            <person name="Smith J."/>
            <person name="Yandell M."/>
            <person name="Nelson C."/>
            <person name="Grigoriev I."/>
            <person name="Davis J."/>
        </authorList>
    </citation>
    <scope>NUCLEOTIDE SEQUENCE</scope>
    <source>
        <strain evidence="1">G11</strain>
    </source>
</reference>
<protein>
    <submittedName>
        <fullName evidence="1">Uncharacterized protein</fullName>
    </submittedName>
</protein>
<dbReference type="EMBL" id="MU167660">
    <property type="protein sequence ID" value="KAG0139268.1"/>
    <property type="molecule type" value="Genomic_DNA"/>
</dbReference>
<comment type="caution">
    <text evidence="1">The sequence shown here is derived from an EMBL/GenBank/DDBJ whole genome shotgun (WGS) entry which is preliminary data.</text>
</comment>
<evidence type="ECO:0000313" key="2">
    <source>
        <dbReference type="Proteomes" id="UP000886653"/>
    </source>
</evidence>
<keyword evidence="2" id="KW-1185">Reference proteome</keyword>
<proteinExistence type="predicted"/>
<organism evidence="1 2">
    <name type="scientific">Cronartium quercuum f. sp. fusiforme G11</name>
    <dbReference type="NCBI Taxonomy" id="708437"/>
    <lineage>
        <taxon>Eukaryota</taxon>
        <taxon>Fungi</taxon>
        <taxon>Dikarya</taxon>
        <taxon>Basidiomycota</taxon>
        <taxon>Pucciniomycotina</taxon>
        <taxon>Pucciniomycetes</taxon>
        <taxon>Pucciniales</taxon>
        <taxon>Coleosporiaceae</taxon>
        <taxon>Cronartium</taxon>
    </lineage>
</organism>
<sequence length="127" mass="14715">MGYSAYELLFSQLAVLPVDLEAGTFLGIDWDDVVTHEELILARVQQLEQHEEVMEKAYAKHPLKPGDLVLAYNKSLESQWGNLFKNHWNGPYWVREQHISGAYILEELDGTLLGRRFAAEHIKRFYP</sequence>
<evidence type="ECO:0000313" key="1">
    <source>
        <dbReference type="EMBL" id="KAG0139268.1"/>
    </source>
</evidence>
<accession>A0A9P6T6C4</accession>
<gene>
    <name evidence="1" type="ORF">CROQUDRAFT_101841</name>
</gene>
<name>A0A9P6T6C4_9BASI</name>
<dbReference type="Proteomes" id="UP000886653">
    <property type="component" value="Unassembled WGS sequence"/>
</dbReference>
<dbReference type="OrthoDB" id="2505904at2759"/>
<dbReference type="AlphaFoldDB" id="A0A9P6T6C4"/>